<evidence type="ECO:0000256" key="6">
    <source>
        <dbReference type="SAM" id="Phobius"/>
    </source>
</evidence>
<evidence type="ECO:0000256" key="1">
    <source>
        <dbReference type="ARBA" id="ARBA00004479"/>
    </source>
</evidence>
<dbReference type="SUPFAM" id="SSF48726">
    <property type="entry name" value="Immunoglobulin"/>
    <property type="match status" value="10"/>
</dbReference>
<evidence type="ECO:0000313" key="9">
    <source>
        <dbReference type="RefSeq" id="XP_006815313.1"/>
    </source>
</evidence>
<evidence type="ECO:0000256" key="4">
    <source>
        <dbReference type="ARBA" id="ARBA00023180"/>
    </source>
</evidence>
<comment type="subcellular location">
    <subcellularLocation>
        <location evidence="1">Membrane</location>
        <topology evidence="1">Single-pass type I membrane protein</topology>
    </subcellularLocation>
</comment>
<dbReference type="InterPro" id="IPR036179">
    <property type="entry name" value="Ig-like_dom_sf"/>
</dbReference>
<feature type="domain" description="Ig-like" evidence="7">
    <location>
        <begin position="749"/>
        <end position="815"/>
    </location>
</feature>
<dbReference type="SMART" id="SM00409">
    <property type="entry name" value="IG"/>
    <property type="match status" value="11"/>
</dbReference>
<keyword evidence="8" id="KW-1185">Reference proteome</keyword>
<reference evidence="9" key="1">
    <citation type="submission" date="2025-08" db="UniProtKB">
        <authorList>
            <consortium name="RefSeq"/>
        </authorList>
    </citation>
    <scope>IDENTIFICATION</scope>
    <source>
        <tissue evidence="9">Testes</tissue>
    </source>
</reference>
<feature type="transmembrane region" description="Helical" evidence="6">
    <location>
        <begin position="1119"/>
        <end position="1142"/>
    </location>
</feature>
<evidence type="ECO:0000259" key="7">
    <source>
        <dbReference type="PROSITE" id="PS50835"/>
    </source>
</evidence>
<evidence type="ECO:0000256" key="3">
    <source>
        <dbReference type="ARBA" id="ARBA00023157"/>
    </source>
</evidence>
<keyword evidence="6" id="KW-0812">Transmembrane</keyword>
<feature type="domain" description="Ig-like" evidence="7">
    <location>
        <begin position="666"/>
        <end position="746"/>
    </location>
</feature>
<evidence type="ECO:0000256" key="2">
    <source>
        <dbReference type="ARBA" id="ARBA00023136"/>
    </source>
</evidence>
<dbReference type="Pfam" id="PF07679">
    <property type="entry name" value="I-set"/>
    <property type="match status" value="2"/>
</dbReference>
<keyword evidence="4" id="KW-0325">Glycoprotein</keyword>
<dbReference type="GeneID" id="102808863"/>
<keyword evidence="5" id="KW-0393">Immunoglobulin domain</keyword>
<name>A0ABM0M5M2_SACKO</name>
<feature type="domain" description="Ig-like" evidence="7">
    <location>
        <begin position="920"/>
        <end position="1003"/>
    </location>
</feature>
<dbReference type="InterPro" id="IPR003599">
    <property type="entry name" value="Ig_sub"/>
</dbReference>
<dbReference type="RefSeq" id="XP_006815313.1">
    <property type="nucleotide sequence ID" value="XM_006815250.1"/>
</dbReference>
<feature type="domain" description="Ig-like" evidence="7">
    <location>
        <begin position="211"/>
        <end position="298"/>
    </location>
</feature>
<accession>A0ABM0M5M2</accession>
<feature type="domain" description="Ig-like" evidence="7">
    <location>
        <begin position="487"/>
        <end position="571"/>
    </location>
</feature>
<dbReference type="Proteomes" id="UP000694865">
    <property type="component" value="Unplaced"/>
</dbReference>
<proteinExistence type="predicted"/>
<evidence type="ECO:0000313" key="8">
    <source>
        <dbReference type="Proteomes" id="UP000694865"/>
    </source>
</evidence>
<dbReference type="PANTHER" id="PTHR11640:SF31">
    <property type="entry name" value="IRREGULAR CHIASM C-ROUGHEST PROTEIN-RELATED"/>
    <property type="match status" value="1"/>
</dbReference>
<dbReference type="Pfam" id="PF13927">
    <property type="entry name" value="Ig_3"/>
    <property type="match status" value="6"/>
</dbReference>
<dbReference type="PANTHER" id="PTHR11640">
    <property type="entry name" value="NEPHRIN"/>
    <property type="match status" value="1"/>
</dbReference>
<evidence type="ECO:0000256" key="5">
    <source>
        <dbReference type="ARBA" id="ARBA00023319"/>
    </source>
</evidence>
<organism evidence="8 9">
    <name type="scientific">Saccoglossus kowalevskii</name>
    <name type="common">Acorn worm</name>
    <dbReference type="NCBI Taxonomy" id="10224"/>
    <lineage>
        <taxon>Eukaryota</taxon>
        <taxon>Metazoa</taxon>
        <taxon>Hemichordata</taxon>
        <taxon>Enteropneusta</taxon>
        <taxon>Harrimaniidae</taxon>
        <taxon>Saccoglossus</taxon>
    </lineage>
</organism>
<dbReference type="InterPro" id="IPR051275">
    <property type="entry name" value="Cell_adhesion_signaling"/>
</dbReference>
<dbReference type="SMART" id="SM00408">
    <property type="entry name" value="IGc2"/>
    <property type="match status" value="9"/>
</dbReference>
<feature type="domain" description="Ig-like" evidence="7">
    <location>
        <begin position="7"/>
        <end position="93"/>
    </location>
</feature>
<feature type="domain" description="Ig-like" evidence="7">
    <location>
        <begin position="398"/>
        <end position="480"/>
    </location>
</feature>
<protein>
    <submittedName>
        <fullName evidence="9">Titin-like</fullName>
    </submittedName>
</protein>
<gene>
    <name evidence="9" type="primary">LOC102808863</name>
</gene>
<dbReference type="Gene3D" id="2.60.40.10">
    <property type="entry name" value="Immunoglobulins"/>
    <property type="match status" value="10"/>
</dbReference>
<dbReference type="InterPro" id="IPR013783">
    <property type="entry name" value="Ig-like_fold"/>
</dbReference>
<dbReference type="InterPro" id="IPR007110">
    <property type="entry name" value="Ig-like_dom"/>
</dbReference>
<dbReference type="InterPro" id="IPR013098">
    <property type="entry name" value="Ig_I-set"/>
</dbReference>
<keyword evidence="6" id="KW-1133">Transmembrane helix</keyword>
<dbReference type="CDD" id="cd00096">
    <property type="entry name" value="Ig"/>
    <property type="match status" value="2"/>
</dbReference>
<keyword evidence="3" id="KW-1015">Disulfide bond</keyword>
<feature type="domain" description="Ig-like" evidence="7">
    <location>
        <begin position="1008"/>
        <end position="1094"/>
    </location>
</feature>
<feature type="domain" description="Ig-like" evidence="7">
    <location>
        <begin position="577"/>
        <end position="659"/>
    </location>
</feature>
<dbReference type="InterPro" id="IPR003598">
    <property type="entry name" value="Ig_sub2"/>
</dbReference>
<sequence length="1193" mass="131030">MLFLDQPIITGLIETEFKVGQDANLVCTIDANPHIKEETISWQKVNGDSITKNVVISSPDGNIVNTTLTINDVTENDSGQYKCLAKSEFDDVDHVIILKVTSTNPGADNNLSNNNALISGFSTSENTVVEKEYFDNPLAETSVTATNAVEDIAERNGKRPPSDEIPTRSDEVSLKEVSYIDSINPLLSAGGGVGVCLVMHKVLCTDIIGTPPVETIALLNYNTTMKCRFSERPSHFVIWEKDTAIIAIRKLPDAVYIGKYAIADGDLDYDLFIYNISLDDEADYKCKHNQESSSAKLYVLADETRCSTSNTVAIDGEMVYFYCNVGLPNNAPGDLVWYIDDMEYHRSNIDNNVWTTRLNKSHNGVEFFCQLEHDTLASSLWNLTACENKTQLTIQYGPVVSINDSSNGRVIEGNTYTAKCTVDANPIATIQWYNTAWKNTSSDADLILVNVERSDEGMYSCRATNLLYNNETRNDNKAVYLSVEFKPELTAVISGEASERGDIIEGSSMNIICLVRESNPSAESVQWLTSSSDGEWLNFTNVTRDQDGNYSCEASNTFWNNENGIGSVSVAVNVQYPPTVEISLLTVYEVGDNVTLNCSVVEANPMTDNITWFRNGQAVHSSAVYTLYNITRDDKGEYECRATNIYFDDSLGMGSNTTTLIVHHKPEVVISNHKDGKVIEGQDYTATCSADAEPQANITWFYPDGTEFNNASLLLSAIKRYSNGTYTCVAENKLGNDMKSIYVDVQYPPTVSVVPDITSKEGDIVTLTCNVTDSNPLVETIEWFKNDALVHNNGTYTFDNITRNNAGQYNCTARNTYFDGSPGFGIGITNIYVQYKPAVVIADHSDGNVIEGQDYTATCFADAEPQATFTWIYPDGTEFNNGNLSLSAIDRYSNGTYTCVADNNLGNDIESIYVDVQYPPTVSVVPDITCKEGDAVTLVCKVINSNPDVDTIKWSKNGVPVHSNESYTFDRINRNNSGQYICTATNTYFDGSSDMGNGTTNIDVHYQPIITGLIETEFKVGQDADLVCTIDANPHIKEETVSWQKVNGDSITKNVVIFSPHGNIVNTTLTINDVTENDSGQYECLAKSEFDDVSHVIILKVTSTNTGANEGGTNGILTWQISIIIVGAVVLIIIIAVLSFLISRTGKAKPKDLSNNNALIAGFPTSGDTVVENEYFDNPFTETSLTATNSRGH</sequence>
<dbReference type="PROSITE" id="PS50835">
    <property type="entry name" value="IG_LIKE"/>
    <property type="match status" value="10"/>
</dbReference>
<keyword evidence="2 6" id="KW-0472">Membrane</keyword>
<feature type="domain" description="Ig-like" evidence="7">
    <location>
        <begin position="837"/>
        <end position="915"/>
    </location>
</feature>